<gene>
    <name evidence="7" type="ORF">ACFSW8_14565</name>
</gene>
<keyword evidence="5" id="KW-0732">Signal</keyword>
<feature type="signal peptide" evidence="5">
    <location>
        <begin position="1"/>
        <end position="20"/>
    </location>
</feature>
<comment type="caution">
    <text evidence="7">The sequence shown here is derived from an EMBL/GenBank/DDBJ whole genome shotgun (WGS) entry which is preliminary data.</text>
</comment>
<evidence type="ECO:0000313" key="7">
    <source>
        <dbReference type="EMBL" id="MFD2160125.1"/>
    </source>
</evidence>
<dbReference type="Gene3D" id="3.40.720.10">
    <property type="entry name" value="Alkaline Phosphatase, subunit A"/>
    <property type="match status" value="1"/>
</dbReference>
<comment type="similarity">
    <text evidence="1">Belongs to the sulfatase family.</text>
</comment>
<feature type="domain" description="Sulfatase N-terminal" evidence="6">
    <location>
        <begin position="29"/>
        <end position="437"/>
    </location>
</feature>
<dbReference type="PROSITE" id="PS00523">
    <property type="entry name" value="SULFATASE_1"/>
    <property type="match status" value="1"/>
</dbReference>
<dbReference type="CDD" id="cd16025">
    <property type="entry name" value="PAS_like"/>
    <property type="match status" value="1"/>
</dbReference>
<keyword evidence="2" id="KW-0479">Metal-binding</keyword>
<keyword evidence="4" id="KW-0106">Calcium</keyword>
<evidence type="ECO:0000256" key="3">
    <source>
        <dbReference type="ARBA" id="ARBA00022801"/>
    </source>
</evidence>
<evidence type="ECO:0000256" key="1">
    <source>
        <dbReference type="ARBA" id="ARBA00008779"/>
    </source>
</evidence>
<feature type="chain" id="PRO_5045340088" evidence="5">
    <location>
        <begin position="21"/>
        <end position="566"/>
    </location>
</feature>
<dbReference type="EC" id="3.1.6.-" evidence="7"/>
<evidence type="ECO:0000313" key="8">
    <source>
        <dbReference type="Proteomes" id="UP001597389"/>
    </source>
</evidence>
<dbReference type="Proteomes" id="UP001597389">
    <property type="component" value="Unassembled WGS sequence"/>
</dbReference>
<dbReference type="RefSeq" id="WP_377088113.1">
    <property type="nucleotide sequence ID" value="NZ_JBHSJL010000014.1"/>
</dbReference>
<dbReference type="Gene3D" id="3.30.1120.10">
    <property type="match status" value="1"/>
</dbReference>
<dbReference type="GO" id="GO:0016787">
    <property type="term" value="F:hydrolase activity"/>
    <property type="evidence" value="ECO:0007669"/>
    <property type="project" value="UniProtKB-KW"/>
</dbReference>
<reference evidence="8" key="1">
    <citation type="journal article" date="2019" name="Int. J. Syst. Evol. Microbiol.">
        <title>The Global Catalogue of Microorganisms (GCM) 10K type strain sequencing project: providing services to taxonomists for standard genome sequencing and annotation.</title>
        <authorList>
            <consortium name="The Broad Institute Genomics Platform"/>
            <consortium name="The Broad Institute Genome Sequencing Center for Infectious Disease"/>
            <person name="Wu L."/>
            <person name="Ma J."/>
        </authorList>
    </citation>
    <scope>NUCLEOTIDE SEQUENCE [LARGE SCALE GENOMIC DNA]</scope>
    <source>
        <strain evidence="8">CCUG 57942</strain>
    </source>
</reference>
<evidence type="ECO:0000256" key="4">
    <source>
        <dbReference type="ARBA" id="ARBA00022837"/>
    </source>
</evidence>
<organism evidence="7 8">
    <name type="scientific">Rubritalea tangerina</name>
    <dbReference type="NCBI Taxonomy" id="430798"/>
    <lineage>
        <taxon>Bacteria</taxon>
        <taxon>Pseudomonadati</taxon>
        <taxon>Verrucomicrobiota</taxon>
        <taxon>Verrucomicrobiia</taxon>
        <taxon>Verrucomicrobiales</taxon>
        <taxon>Rubritaleaceae</taxon>
        <taxon>Rubritalea</taxon>
    </lineage>
</organism>
<sequence length="566" mass="63753">MFEVTKLVSTLLFAALSSNAYTQSSPSKPNIMLIVVDDMGYSDLGSYGGEIRTPNIDKLASNGIRFTRFYTQPMCAPTRASILTGVDNHQNGLGAMAPLHTKNQYMQPGYEGFLNDKVATLAEVLVSNGYHTYMSGKWHLGSLNSSQYPYGRGFEKSFAQMAGGSGYFEDGDPLGPYDEPVTFYVKNDKKVDQLPKDFYSTKDFTDHMIQFIKDSSDEKPFFGYLAYTAPHDPLHITDDYINKYKGEYDIGYDSIRKSRLERMKDLDLIDQSVPYNAGTGNFPKWKSLTDDQKTIQARKMEIYASMIEYLDDQLGHLIQVIKDMNRFENTLFIFMSDNGPNPYESAFYYLGDVDAFNKKGYDNSLKNLGRKNSFTSLGGSWAEVTATPYSYYKTTTGEGGIRAPLIISGSGVVVDGITDTTVHAADIYPTILEYANVERPETFKGKKLNPLFGQSAKPFLEAKTNNIRNTEITPLCFESGGHKAVYQGYWKLMQGSTINENGNWVLINLKTDPTEKVDLSAEHPARVKRMTTHWEDYSKAYGYIAPEGKMYVLDIGAEEFYKYEQK</sequence>
<dbReference type="PANTHER" id="PTHR42693">
    <property type="entry name" value="ARYLSULFATASE FAMILY MEMBER"/>
    <property type="match status" value="1"/>
</dbReference>
<accession>A0ABW4ZDN4</accession>
<keyword evidence="3 7" id="KW-0378">Hydrolase</keyword>
<proteinExistence type="inferred from homology"/>
<dbReference type="InterPro" id="IPR024607">
    <property type="entry name" value="Sulfatase_CS"/>
</dbReference>
<dbReference type="EMBL" id="JBHUJB010000072">
    <property type="protein sequence ID" value="MFD2160125.1"/>
    <property type="molecule type" value="Genomic_DNA"/>
</dbReference>
<dbReference type="PROSITE" id="PS00149">
    <property type="entry name" value="SULFATASE_2"/>
    <property type="match status" value="1"/>
</dbReference>
<evidence type="ECO:0000256" key="2">
    <source>
        <dbReference type="ARBA" id="ARBA00022723"/>
    </source>
</evidence>
<keyword evidence="8" id="KW-1185">Reference proteome</keyword>
<dbReference type="InterPro" id="IPR050738">
    <property type="entry name" value="Sulfatase"/>
</dbReference>
<dbReference type="InterPro" id="IPR000917">
    <property type="entry name" value="Sulfatase_N"/>
</dbReference>
<name>A0ABW4ZDN4_9BACT</name>
<evidence type="ECO:0000259" key="6">
    <source>
        <dbReference type="Pfam" id="PF00884"/>
    </source>
</evidence>
<dbReference type="Pfam" id="PF00884">
    <property type="entry name" value="Sulfatase"/>
    <property type="match status" value="1"/>
</dbReference>
<evidence type="ECO:0000256" key="5">
    <source>
        <dbReference type="SAM" id="SignalP"/>
    </source>
</evidence>
<protein>
    <submittedName>
        <fullName evidence="7">Arylsulfatase</fullName>
        <ecNumber evidence="7">3.1.6.-</ecNumber>
    </submittedName>
</protein>
<dbReference type="InterPro" id="IPR017850">
    <property type="entry name" value="Alkaline_phosphatase_core_sf"/>
</dbReference>
<dbReference type="PANTHER" id="PTHR42693:SF33">
    <property type="entry name" value="ARYLSULFATASE"/>
    <property type="match status" value="1"/>
</dbReference>
<dbReference type="SUPFAM" id="SSF53649">
    <property type="entry name" value="Alkaline phosphatase-like"/>
    <property type="match status" value="1"/>
</dbReference>